<keyword evidence="2" id="KW-0012">Acyltransferase</keyword>
<keyword evidence="1 5" id="KW-0808">Transferase</keyword>
<dbReference type="InterPro" id="IPR016181">
    <property type="entry name" value="Acyl_CoA_acyltransferase"/>
</dbReference>
<protein>
    <submittedName>
        <fullName evidence="5">GNAT family protein</fullName>
        <ecNumber evidence="5">2.-.-.-</ecNumber>
    </submittedName>
</protein>
<dbReference type="SUPFAM" id="SSF55729">
    <property type="entry name" value="Acyl-CoA N-acyltransferases (Nat)"/>
    <property type="match status" value="1"/>
</dbReference>
<evidence type="ECO:0000256" key="3">
    <source>
        <dbReference type="ARBA" id="ARBA00038502"/>
    </source>
</evidence>
<dbReference type="PANTHER" id="PTHR43792">
    <property type="entry name" value="GNAT FAMILY, PUTATIVE (AFU_ORTHOLOGUE AFUA_3G00765)-RELATED-RELATED"/>
    <property type="match status" value="1"/>
</dbReference>
<dbReference type="InterPro" id="IPR051531">
    <property type="entry name" value="N-acetyltransferase"/>
</dbReference>
<dbReference type="RefSeq" id="WP_317122796.1">
    <property type="nucleotide sequence ID" value="NZ_JAWJBA010000004.1"/>
</dbReference>
<evidence type="ECO:0000256" key="1">
    <source>
        <dbReference type="ARBA" id="ARBA00022679"/>
    </source>
</evidence>
<comment type="similarity">
    <text evidence="3">Belongs to the acetyltransferase family. RimJ subfamily.</text>
</comment>
<dbReference type="GO" id="GO:0016740">
    <property type="term" value="F:transferase activity"/>
    <property type="evidence" value="ECO:0007669"/>
    <property type="project" value="UniProtKB-KW"/>
</dbReference>
<reference evidence="5 6" key="1">
    <citation type="submission" date="2023-10" db="EMBL/GenBank/DDBJ databases">
        <title>Screening of Alkalihalobacillus lindianensis BZ-TG-R113 and Its Alleviation of Salt Stress on Rapeseed Growth.</title>
        <authorList>
            <person name="Zhao B."/>
            <person name="Guo T."/>
        </authorList>
    </citation>
    <scope>NUCLEOTIDE SEQUENCE [LARGE SCALE GENOMIC DNA]</scope>
    <source>
        <strain evidence="5 6">BZ-TG-R113</strain>
    </source>
</reference>
<accession>A0ABU3XE90</accession>
<feature type="domain" description="N-acetyltransferase" evidence="4">
    <location>
        <begin position="4"/>
        <end position="170"/>
    </location>
</feature>
<sequence length="170" mass="19695">MVDITIEKLQNADFEKLFEFELENRAYFEEMVPSRGDDYYNFEAFKKRNKALLNEQDQGLSYFYLIKDKDGLILGRMNLVGIEKSQGIGHIGYRVGKSYTGKGISNRALTLLLESTNQLGIKRILAKTTTNNIASQKVLEKNGFKYRETSDEEFNMNGQLLSFVYYIWVK</sequence>
<comment type="caution">
    <text evidence="5">The sequence shown here is derived from an EMBL/GenBank/DDBJ whole genome shotgun (WGS) entry which is preliminary data.</text>
</comment>
<organism evidence="5 6">
    <name type="scientific">Alkalihalophilus lindianensis</name>
    <dbReference type="NCBI Taxonomy" id="1630542"/>
    <lineage>
        <taxon>Bacteria</taxon>
        <taxon>Bacillati</taxon>
        <taxon>Bacillota</taxon>
        <taxon>Bacilli</taxon>
        <taxon>Bacillales</taxon>
        <taxon>Bacillaceae</taxon>
        <taxon>Alkalihalophilus</taxon>
    </lineage>
</organism>
<keyword evidence="6" id="KW-1185">Reference proteome</keyword>
<dbReference type="EMBL" id="JAWJBA010000004">
    <property type="protein sequence ID" value="MDV2685623.1"/>
    <property type="molecule type" value="Genomic_DNA"/>
</dbReference>
<dbReference type="EC" id="2.-.-.-" evidence="5"/>
<evidence type="ECO:0000313" key="6">
    <source>
        <dbReference type="Proteomes" id="UP001287282"/>
    </source>
</evidence>
<evidence type="ECO:0000313" key="5">
    <source>
        <dbReference type="EMBL" id="MDV2685623.1"/>
    </source>
</evidence>
<dbReference type="Proteomes" id="UP001287282">
    <property type="component" value="Unassembled WGS sequence"/>
</dbReference>
<proteinExistence type="inferred from homology"/>
<dbReference type="Pfam" id="PF13302">
    <property type="entry name" value="Acetyltransf_3"/>
    <property type="match status" value="1"/>
</dbReference>
<dbReference type="PROSITE" id="PS51186">
    <property type="entry name" value="GNAT"/>
    <property type="match status" value="1"/>
</dbReference>
<evidence type="ECO:0000256" key="2">
    <source>
        <dbReference type="ARBA" id="ARBA00023315"/>
    </source>
</evidence>
<dbReference type="Gene3D" id="3.40.630.30">
    <property type="match status" value="1"/>
</dbReference>
<evidence type="ECO:0000259" key="4">
    <source>
        <dbReference type="PROSITE" id="PS51186"/>
    </source>
</evidence>
<name>A0ABU3XE90_9BACI</name>
<dbReference type="PANTHER" id="PTHR43792:SF8">
    <property type="entry name" value="[RIBOSOMAL PROTEIN US5]-ALANINE N-ACETYLTRANSFERASE"/>
    <property type="match status" value="1"/>
</dbReference>
<dbReference type="InterPro" id="IPR000182">
    <property type="entry name" value="GNAT_dom"/>
</dbReference>
<gene>
    <name evidence="5" type="ORF">RYX56_14755</name>
</gene>